<dbReference type="AlphaFoldDB" id="A0A2J6QM59"/>
<evidence type="ECO:0000313" key="2">
    <source>
        <dbReference type="EMBL" id="PMD27336.1"/>
    </source>
</evidence>
<dbReference type="GO" id="GO:0005737">
    <property type="term" value="C:cytoplasm"/>
    <property type="evidence" value="ECO:0007669"/>
    <property type="project" value="TreeGrafter"/>
</dbReference>
<keyword evidence="3" id="KW-1185">Reference proteome</keyword>
<dbReference type="InterPro" id="IPR013078">
    <property type="entry name" value="His_Pase_superF_clade-1"/>
</dbReference>
<gene>
    <name evidence="2" type="ORF">NA56DRAFT_590677</name>
</gene>
<dbReference type="SUPFAM" id="SSF53254">
    <property type="entry name" value="Phosphoglycerate mutase-like"/>
    <property type="match status" value="1"/>
</dbReference>
<keyword evidence="1" id="KW-0812">Transmembrane</keyword>
<organism evidence="2 3">
    <name type="scientific">Hyaloscypha hepaticicola</name>
    <dbReference type="NCBI Taxonomy" id="2082293"/>
    <lineage>
        <taxon>Eukaryota</taxon>
        <taxon>Fungi</taxon>
        <taxon>Dikarya</taxon>
        <taxon>Ascomycota</taxon>
        <taxon>Pezizomycotina</taxon>
        <taxon>Leotiomycetes</taxon>
        <taxon>Helotiales</taxon>
        <taxon>Hyaloscyphaceae</taxon>
        <taxon>Hyaloscypha</taxon>
    </lineage>
</organism>
<sequence>MARETHQERAQIPRKQLQKTFCSITALIPLLFVITIIVPFFIMMGESSNPKSTYLKYSTVTGYFEQDDPNTEPRGYDFASHNFGLIERAYDTDDLFDPHHEKTQWQRFHFHLNEMNTHAPPGVQFKVLYLGRHGQGYHNVAEALYGTKAWDCYWAAKDGDGNMTWFDALLTPAGIAQASHANAFWRSLTADQKIPLPQSYYSSPLLRCLATAHITFSGLPHSESSPFVPTIKEMLREVMGVHTCDRRSTKSVIAKAYPGWLFEEGFAEDDLLWVPDLRETNAAMLVRARKAMDDIFSDDPNTHISISSHSGMIASLLEFLGHREFGLGTGQVIPVLVKAERVLGKLPASGETPWEKVDLCSEPPDMLPN</sequence>
<dbReference type="InterPro" id="IPR050275">
    <property type="entry name" value="PGM_Phosphatase"/>
</dbReference>
<dbReference type="PANTHER" id="PTHR48100:SF1">
    <property type="entry name" value="HISTIDINE PHOSPHATASE FAMILY PROTEIN-RELATED"/>
    <property type="match status" value="1"/>
</dbReference>
<dbReference type="Pfam" id="PF00300">
    <property type="entry name" value="His_Phos_1"/>
    <property type="match status" value="1"/>
</dbReference>
<dbReference type="Proteomes" id="UP000235672">
    <property type="component" value="Unassembled WGS sequence"/>
</dbReference>
<dbReference type="SMART" id="SM00855">
    <property type="entry name" value="PGAM"/>
    <property type="match status" value="1"/>
</dbReference>
<evidence type="ECO:0000256" key="1">
    <source>
        <dbReference type="SAM" id="Phobius"/>
    </source>
</evidence>
<dbReference type="Gene3D" id="3.40.50.1240">
    <property type="entry name" value="Phosphoglycerate mutase-like"/>
    <property type="match status" value="1"/>
</dbReference>
<reference evidence="2 3" key="1">
    <citation type="submission" date="2016-05" db="EMBL/GenBank/DDBJ databases">
        <title>A degradative enzymes factory behind the ericoid mycorrhizal symbiosis.</title>
        <authorList>
            <consortium name="DOE Joint Genome Institute"/>
            <person name="Martino E."/>
            <person name="Morin E."/>
            <person name="Grelet G."/>
            <person name="Kuo A."/>
            <person name="Kohler A."/>
            <person name="Daghino S."/>
            <person name="Barry K."/>
            <person name="Choi C."/>
            <person name="Cichocki N."/>
            <person name="Clum A."/>
            <person name="Copeland A."/>
            <person name="Hainaut M."/>
            <person name="Haridas S."/>
            <person name="Labutti K."/>
            <person name="Lindquist E."/>
            <person name="Lipzen A."/>
            <person name="Khouja H.-R."/>
            <person name="Murat C."/>
            <person name="Ohm R."/>
            <person name="Olson A."/>
            <person name="Spatafora J."/>
            <person name="Veneault-Fourrey C."/>
            <person name="Henrissat B."/>
            <person name="Grigoriev I."/>
            <person name="Martin F."/>
            <person name="Perotto S."/>
        </authorList>
    </citation>
    <scope>NUCLEOTIDE SEQUENCE [LARGE SCALE GENOMIC DNA]</scope>
    <source>
        <strain evidence="2 3">UAMH 7357</strain>
    </source>
</reference>
<keyword evidence="1" id="KW-0472">Membrane</keyword>
<proteinExistence type="predicted"/>
<evidence type="ECO:0000313" key="3">
    <source>
        <dbReference type="Proteomes" id="UP000235672"/>
    </source>
</evidence>
<protein>
    <submittedName>
        <fullName evidence="2">Phosphoglycerate mutase</fullName>
    </submittedName>
</protein>
<dbReference type="PANTHER" id="PTHR48100">
    <property type="entry name" value="BROAD-SPECIFICITY PHOSPHATASE YOR283W-RELATED"/>
    <property type="match status" value="1"/>
</dbReference>
<accession>A0A2J6QM59</accession>
<dbReference type="CDD" id="cd07067">
    <property type="entry name" value="HP_PGM_like"/>
    <property type="match status" value="1"/>
</dbReference>
<keyword evidence="1" id="KW-1133">Transmembrane helix</keyword>
<dbReference type="InterPro" id="IPR029033">
    <property type="entry name" value="His_PPase_superfam"/>
</dbReference>
<dbReference type="EMBL" id="KZ613466">
    <property type="protein sequence ID" value="PMD27336.1"/>
    <property type="molecule type" value="Genomic_DNA"/>
</dbReference>
<name>A0A2J6QM59_9HELO</name>
<feature type="transmembrane region" description="Helical" evidence="1">
    <location>
        <begin position="21"/>
        <end position="42"/>
    </location>
</feature>
<dbReference type="OrthoDB" id="496981at2759"/>
<dbReference type="GO" id="GO:0016791">
    <property type="term" value="F:phosphatase activity"/>
    <property type="evidence" value="ECO:0007669"/>
    <property type="project" value="TreeGrafter"/>
</dbReference>